<dbReference type="RefSeq" id="WP_237882175.1">
    <property type="nucleotide sequence ID" value="NZ_BAABEN010000020.1"/>
</dbReference>
<keyword evidence="5" id="KW-1185">Reference proteome</keyword>
<dbReference type="EMBL" id="JBIHMK010000040">
    <property type="protein sequence ID" value="MFH0249076.1"/>
    <property type="molecule type" value="Genomic_DNA"/>
</dbReference>
<feature type="domain" description="Methyltransferase" evidence="3">
    <location>
        <begin position="37"/>
        <end position="130"/>
    </location>
</feature>
<name>A0ABW7HT53_9ACTN</name>
<dbReference type="Pfam" id="PF13649">
    <property type="entry name" value="Methyltransf_25"/>
    <property type="match status" value="1"/>
</dbReference>
<dbReference type="PANTHER" id="PTHR43861:SF1">
    <property type="entry name" value="TRANS-ACONITATE 2-METHYLTRANSFERASE"/>
    <property type="match status" value="1"/>
</dbReference>
<dbReference type="PANTHER" id="PTHR43861">
    <property type="entry name" value="TRANS-ACONITATE 2-METHYLTRANSFERASE-RELATED"/>
    <property type="match status" value="1"/>
</dbReference>
<dbReference type="Gene3D" id="3.40.50.150">
    <property type="entry name" value="Vaccinia Virus protein VP39"/>
    <property type="match status" value="1"/>
</dbReference>
<evidence type="ECO:0000256" key="1">
    <source>
        <dbReference type="ARBA" id="ARBA00022603"/>
    </source>
</evidence>
<dbReference type="CDD" id="cd02440">
    <property type="entry name" value="AdoMet_MTases"/>
    <property type="match status" value="1"/>
</dbReference>
<reference evidence="4 5" key="1">
    <citation type="submission" date="2024-10" db="EMBL/GenBank/DDBJ databases">
        <authorList>
            <person name="Cho J.-C."/>
        </authorList>
    </citation>
    <scope>NUCLEOTIDE SEQUENCE [LARGE SCALE GENOMIC DNA]</scope>
    <source>
        <strain evidence="4 5">KCTC29696</strain>
    </source>
</reference>
<gene>
    <name evidence="4" type="ORF">ACG5V6_12725</name>
</gene>
<dbReference type="Proteomes" id="UP001607069">
    <property type="component" value="Unassembled WGS sequence"/>
</dbReference>
<evidence type="ECO:0000313" key="4">
    <source>
        <dbReference type="EMBL" id="MFH0249076.1"/>
    </source>
</evidence>
<dbReference type="GO" id="GO:0008168">
    <property type="term" value="F:methyltransferase activity"/>
    <property type="evidence" value="ECO:0007669"/>
    <property type="project" value="UniProtKB-KW"/>
</dbReference>
<comment type="caution">
    <text evidence="4">The sequence shown here is derived from an EMBL/GenBank/DDBJ whole genome shotgun (WGS) entry which is preliminary data.</text>
</comment>
<keyword evidence="1 4" id="KW-0489">Methyltransferase</keyword>
<accession>A0ABW7HT53</accession>
<keyword evidence="2" id="KW-0808">Transferase</keyword>
<evidence type="ECO:0000259" key="3">
    <source>
        <dbReference type="Pfam" id="PF13649"/>
    </source>
</evidence>
<dbReference type="SUPFAM" id="SSF53335">
    <property type="entry name" value="S-adenosyl-L-methionine-dependent methyltransferases"/>
    <property type="match status" value="1"/>
</dbReference>
<organism evidence="4 5">
    <name type="scientific">Streptomyces chitinivorans</name>
    <dbReference type="NCBI Taxonomy" id="1257027"/>
    <lineage>
        <taxon>Bacteria</taxon>
        <taxon>Bacillati</taxon>
        <taxon>Actinomycetota</taxon>
        <taxon>Actinomycetes</taxon>
        <taxon>Kitasatosporales</taxon>
        <taxon>Streptomycetaceae</taxon>
        <taxon>Streptomyces</taxon>
    </lineage>
</organism>
<dbReference type="GO" id="GO:0032259">
    <property type="term" value="P:methylation"/>
    <property type="evidence" value="ECO:0007669"/>
    <property type="project" value="UniProtKB-KW"/>
</dbReference>
<dbReference type="InterPro" id="IPR029063">
    <property type="entry name" value="SAM-dependent_MTases_sf"/>
</dbReference>
<protein>
    <submittedName>
        <fullName evidence="4">Class I SAM-dependent DNA methyltransferase</fullName>
    </submittedName>
</protein>
<evidence type="ECO:0000256" key="2">
    <source>
        <dbReference type="ARBA" id="ARBA00022679"/>
    </source>
</evidence>
<sequence length="235" mass="25197">MQYGTAVASVYDSLIAPAMPAEVAVERLRPYVDGARVLEVGVGTGRVAVPVAALAREVVGVDNSRPMLDGFRAKGVPANVSLVEADFRRPLPLQGRFGAAYSTMGSLACVRSREELTAAFAHVREVLEPGATLSLEYYSTAVYRPLVELGTVTVPMPHHGGTTTFTTTVDDADVLTMGTLVEKDGEPPVEFSEQVLLIEREEVQACLARAGFAVQEVVPAEELLPYDWYTARGVA</sequence>
<proteinExistence type="predicted"/>
<dbReference type="InterPro" id="IPR041698">
    <property type="entry name" value="Methyltransf_25"/>
</dbReference>
<evidence type="ECO:0000313" key="5">
    <source>
        <dbReference type="Proteomes" id="UP001607069"/>
    </source>
</evidence>